<feature type="transmembrane region" description="Helical" evidence="7">
    <location>
        <begin position="87"/>
        <end position="106"/>
    </location>
</feature>
<evidence type="ECO:0000256" key="6">
    <source>
        <dbReference type="RuleBase" id="RU003942"/>
    </source>
</evidence>
<keyword evidence="4 7" id="KW-1133">Transmembrane helix</keyword>
<feature type="transmembrane region" description="Helical" evidence="7">
    <location>
        <begin position="33"/>
        <end position="53"/>
    </location>
</feature>
<evidence type="ECO:0000256" key="2">
    <source>
        <dbReference type="ARBA" id="ARBA00022475"/>
    </source>
</evidence>
<feature type="transmembrane region" description="Helical" evidence="7">
    <location>
        <begin position="60"/>
        <end position="81"/>
    </location>
</feature>
<dbReference type="GO" id="GO:0022857">
    <property type="term" value="F:transmembrane transporter activity"/>
    <property type="evidence" value="ECO:0007669"/>
    <property type="project" value="InterPro"/>
</dbReference>
<evidence type="ECO:0000313" key="8">
    <source>
        <dbReference type="EMBL" id="MCR2802835.1"/>
    </source>
</evidence>
<proteinExistence type="inferred from homology"/>
<evidence type="ECO:0000256" key="4">
    <source>
        <dbReference type="ARBA" id="ARBA00022989"/>
    </source>
</evidence>
<dbReference type="Pfam" id="PF00893">
    <property type="entry name" value="Multi_Drug_Res"/>
    <property type="match status" value="1"/>
</dbReference>
<evidence type="ECO:0000256" key="5">
    <source>
        <dbReference type="ARBA" id="ARBA00023136"/>
    </source>
</evidence>
<reference evidence="8" key="1">
    <citation type="submission" date="2022-08" db="EMBL/GenBank/DDBJ databases">
        <title>The genomic sequence of strain Paenibacillus sp. SCIV0701.</title>
        <authorList>
            <person name="Zhao H."/>
        </authorList>
    </citation>
    <scope>NUCLEOTIDE SEQUENCE</scope>
    <source>
        <strain evidence="8">SCIV0701</strain>
    </source>
</reference>
<dbReference type="Gene3D" id="1.10.3730.20">
    <property type="match status" value="1"/>
</dbReference>
<dbReference type="InterPro" id="IPR000390">
    <property type="entry name" value="Small_drug/metabolite_transptr"/>
</dbReference>
<keyword evidence="2" id="KW-1003">Cell membrane</keyword>
<keyword evidence="5 7" id="KW-0472">Membrane</keyword>
<accession>A0A9X2S7A4</accession>
<protein>
    <submittedName>
        <fullName evidence="8">Multidrug efflux SMR transporter</fullName>
    </submittedName>
</protein>
<keyword evidence="9" id="KW-1185">Reference proteome</keyword>
<dbReference type="AlphaFoldDB" id="A0A9X2S7A4"/>
<comment type="caution">
    <text evidence="8">The sequence shown here is derived from an EMBL/GenBank/DDBJ whole genome shotgun (WGS) entry which is preliminary data.</text>
</comment>
<sequence>MTSSQNKYWLLILAAAAFEVTWVSGLKHADNPIFWSVTIAAIIISFALLLYSAKKLPTSTAYAVFVGLGTAGTVIVEMTVFREPFSWTKVLLIAILLIGILGLKLVTSESESKRDLQQQGGEKQ</sequence>
<comment type="subcellular location">
    <subcellularLocation>
        <location evidence="1 6">Cell membrane</location>
        <topology evidence="1 6">Multi-pass membrane protein</topology>
    </subcellularLocation>
</comment>
<dbReference type="GO" id="GO:0005886">
    <property type="term" value="C:plasma membrane"/>
    <property type="evidence" value="ECO:0007669"/>
    <property type="project" value="UniProtKB-SubCell"/>
</dbReference>
<evidence type="ECO:0000256" key="3">
    <source>
        <dbReference type="ARBA" id="ARBA00022692"/>
    </source>
</evidence>
<name>A0A9X2S7A4_9BACL</name>
<evidence type="ECO:0000256" key="1">
    <source>
        <dbReference type="ARBA" id="ARBA00004651"/>
    </source>
</evidence>
<comment type="similarity">
    <text evidence="6">Belongs to the drug/metabolite transporter (DMT) superfamily. Small multidrug resistance (SMR) (TC 2.A.7.1) family.</text>
</comment>
<dbReference type="RefSeq" id="WP_257442628.1">
    <property type="nucleotide sequence ID" value="NZ_JANIPJ010000002.1"/>
</dbReference>
<dbReference type="SUPFAM" id="SSF103481">
    <property type="entry name" value="Multidrug resistance efflux transporter EmrE"/>
    <property type="match status" value="1"/>
</dbReference>
<organism evidence="8 9">
    <name type="scientific">Paenibacillus soyae</name>
    <dbReference type="NCBI Taxonomy" id="2969249"/>
    <lineage>
        <taxon>Bacteria</taxon>
        <taxon>Bacillati</taxon>
        <taxon>Bacillota</taxon>
        <taxon>Bacilli</taxon>
        <taxon>Bacillales</taxon>
        <taxon>Paenibacillaceae</taxon>
        <taxon>Paenibacillus</taxon>
    </lineage>
</organism>
<evidence type="ECO:0000313" key="9">
    <source>
        <dbReference type="Proteomes" id="UP001141950"/>
    </source>
</evidence>
<dbReference type="PANTHER" id="PTHR30561:SF7">
    <property type="entry name" value="GUANIDINIUM EFFLUX SYSTEM SUBUNIT GDNC-RELATED"/>
    <property type="match status" value="1"/>
</dbReference>
<dbReference type="InterPro" id="IPR045324">
    <property type="entry name" value="Small_multidrug_res"/>
</dbReference>
<dbReference type="InterPro" id="IPR037185">
    <property type="entry name" value="EmrE-like"/>
</dbReference>
<dbReference type="PANTHER" id="PTHR30561">
    <property type="entry name" value="SMR FAMILY PROTON-DEPENDENT DRUG EFFLUX TRANSPORTER SUGE"/>
    <property type="match status" value="1"/>
</dbReference>
<dbReference type="EMBL" id="JANIPJ010000002">
    <property type="protein sequence ID" value="MCR2802835.1"/>
    <property type="molecule type" value="Genomic_DNA"/>
</dbReference>
<evidence type="ECO:0000256" key="7">
    <source>
        <dbReference type="SAM" id="Phobius"/>
    </source>
</evidence>
<dbReference type="Proteomes" id="UP001141950">
    <property type="component" value="Unassembled WGS sequence"/>
</dbReference>
<keyword evidence="3 6" id="KW-0812">Transmembrane</keyword>
<gene>
    <name evidence="8" type="ORF">NQZ67_02980</name>
</gene>